<name>A0A0C3NFB4_PISTI</name>
<accession>A0A0C3NFB4</accession>
<evidence type="ECO:0000313" key="2">
    <source>
        <dbReference type="EMBL" id="KIN94450.1"/>
    </source>
</evidence>
<dbReference type="HOGENOM" id="CLU_047592_4_2_1"/>
<evidence type="ECO:0000313" key="3">
    <source>
        <dbReference type="Proteomes" id="UP000054217"/>
    </source>
</evidence>
<dbReference type="EMBL" id="KN832098">
    <property type="protein sequence ID" value="KIN94450.1"/>
    <property type="molecule type" value="Genomic_DNA"/>
</dbReference>
<dbReference type="Gene3D" id="3.30.710.10">
    <property type="entry name" value="Potassium Channel Kv1.1, Chain A"/>
    <property type="match status" value="1"/>
</dbReference>
<feature type="domain" description="BTB" evidence="1">
    <location>
        <begin position="15"/>
        <end position="120"/>
    </location>
</feature>
<reference evidence="3" key="2">
    <citation type="submission" date="2015-01" db="EMBL/GenBank/DDBJ databases">
        <title>Evolutionary Origins and Diversification of the Mycorrhizal Mutualists.</title>
        <authorList>
            <consortium name="DOE Joint Genome Institute"/>
            <consortium name="Mycorrhizal Genomics Consortium"/>
            <person name="Kohler A."/>
            <person name="Kuo A."/>
            <person name="Nagy L.G."/>
            <person name="Floudas D."/>
            <person name="Copeland A."/>
            <person name="Barry K.W."/>
            <person name="Cichocki N."/>
            <person name="Veneault-Fourrey C."/>
            <person name="LaButti K."/>
            <person name="Lindquist E.A."/>
            <person name="Lipzen A."/>
            <person name="Lundell T."/>
            <person name="Morin E."/>
            <person name="Murat C."/>
            <person name="Riley R."/>
            <person name="Ohm R."/>
            <person name="Sun H."/>
            <person name="Tunlid A."/>
            <person name="Henrissat B."/>
            <person name="Grigoriev I.V."/>
            <person name="Hibbett D.S."/>
            <person name="Martin F."/>
        </authorList>
    </citation>
    <scope>NUCLEOTIDE SEQUENCE [LARGE SCALE GENOMIC DNA]</scope>
    <source>
        <strain evidence="3">Marx 270</strain>
    </source>
</reference>
<dbReference type="Proteomes" id="UP000054217">
    <property type="component" value="Unassembled WGS sequence"/>
</dbReference>
<dbReference type="STRING" id="870435.A0A0C3NFB4"/>
<organism evidence="2 3">
    <name type="scientific">Pisolithus tinctorius Marx 270</name>
    <dbReference type="NCBI Taxonomy" id="870435"/>
    <lineage>
        <taxon>Eukaryota</taxon>
        <taxon>Fungi</taxon>
        <taxon>Dikarya</taxon>
        <taxon>Basidiomycota</taxon>
        <taxon>Agaricomycotina</taxon>
        <taxon>Agaricomycetes</taxon>
        <taxon>Agaricomycetidae</taxon>
        <taxon>Boletales</taxon>
        <taxon>Sclerodermatineae</taxon>
        <taxon>Pisolithaceae</taxon>
        <taxon>Pisolithus</taxon>
    </lineage>
</organism>
<protein>
    <recommendedName>
        <fullName evidence="1">BTB domain-containing protein</fullName>
    </recommendedName>
</protein>
<dbReference type="InterPro" id="IPR011333">
    <property type="entry name" value="SKP1/BTB/POZ_sf"/>
</dbReference>
<sequence>MASLQKHPKYWFTDGNIVFQADDTLFCLHRGALFVHSPTLEGIFTLPSGVVNDGVDEEHPIKLPGISGGEFEHFVSWMYHVGSVHHDRNLPSLVAILKVSRLWQIDNSINWAIAHLNQLNLSAVTKLELACKYTIPQWIPPSVRLLLLNPLSAITEDEAYCLGIRVYSIIAKAHEALDMERHIIAAVPPGLSLPPSSLCTPSQHSICKDIWARFWWQKIARQLLHPYNPLPLNSLVQFIGEQKNPDGLNLECKGQFVGEVVESGGLDVEENIIYGAITSVQGYYDTL</sequence>
<dbReference type="OrthoDB" id="2630545at2759"/>
<reference evidence="2 3" key="1">
    <citation type="submission" date="2014-04" db="EMBL/GenBank/DDBJ databases">
        <authorList>
            <consortium name="DOE Joint Genome Institute"/>
            <person name="Kuo A."/>
            <person name="Kohler A."/>
            <person name="Costa M.D."/>
            <person name="Nagy L.G."/>
            <person name="Floudas D."/>
            <person name="Copeland A."/>
            <person name="Barry K.W."/>
            <person name="Cichocki N."/>
            <person name="Veneault-Fourrey C."/>
            <person name="LaButti K."/>
            <person name="Lindquist E.A."/>
            <person name="Lipzen A."/>
            <person name="Lundell T."/>
            <person name="Morin E."/>
            <person name="Murat C."/>
            <person name="Sun H."/>
            <person name="Tunlid A."/>
            <person name="Henrissat B."/>
            <person name="Grigoriev I.V."/>
            <person name="Hibbett D.S."/>
            <person name="Martin F."/>
            <person name="Nordberg H.P."/>
            <person name="Cantor M.N."/>
            <person name="Hua S.X."/>
        </authorList>
    </citation>
    <scope>NUCLEOTIDE SEQUENCE [LARGE SCALE GENOMIC DNA]</scope>
    <source>
        <strain evidence="2 3">Marx 270</strain>
    </source>
</reference>
<dbReference type="InParanoid" id="A0A0C3NFB4"/>
<dbReference type="SMART" id="SM00225">
    <property type="entry name" value="BTB"/>
    <property type="match status" value="1"/>
</dbReference>
<dbReference type="InterPro" id="IPR000210">
    <property type="entry name" value="BTB/POZ_dom"/>
</dbReference>
<dbReference type="SUPFAM" id="SSF54695">
    <property type="entry name" value="POZ domain"/>
    <property type="match status" value="1"/>
</dbReference>
<evidence type="ECO:0000259" key="1">
    <source>
        <dbReference type="SMART" id="SM00225"/>
    </source>
</evidence>
<gene>
    <name evidence="2" type="ORF">M404DRAFT_168313</name>
</gene>
<keyword evidence="3" id="KW-1185">Reference proteome</keyword>
<dbReference type="AlphaFoldDB" id="A0A0C3NFB4"/>
<dbReference type="CDD" id="cd18186">
    <property type="entry name" value="BTB_POZ_ZBTB_KLHL-like"/>
    <property type="match status" value="1"/>
</dbReference>
<proteinExistence type="predicted"/>